<dbReference type="PANTHER" id="PTHR30055">
    <property type="entry name" value="HTH-TYPE TRANSCRIPTIONAL REGULATOR RUTR"/>
    <property type="match status" value="1"/>
</dbReference>
<dbReference type="InterPro" id="IPR050109">
    <property type="entry name" value="HTH-type_TetR-like_transc_reg"/>
</dbReference>
<feature type="DNA-binding region" description="H-T-H motif" evidence="4">
    <location>
        <begin position="39"/>
        <end position="58"/>
    </location>
</feature>
<keyword evidence="2 4" id="KW-0238">DNA-binding</keyword>
<keyword evidence="1" id="KW-0805">Transcription regulation</keyword>
<evidence type="ECO:0000256" key="1">
    <source>
        <dbReference type="ARBA" id="ARBA00023015"/>
    </source>
</evidence>
<dbReference type="InterPro" id="IPR001647">
    <property type="entry name" value="HTH_TetR"/>
</dbReference>
<dbReference type="PROSITE" id="PS50977">
    <property type="entry name" value="HTH_TETR_2"/>
    <property type="match status" value="1"/>
</dbReference>
<evidence type="ECO:0000313" key="6">
    <source>
        <dbReference type="EMBL" id="SDD67951.1"/>
    </source>
</evidence>
<dbReference type="PRINTS" id="PR00455">
    <property type="entry name" value="HTHTETR"/>
</dbReference>
<feature type="domain" description="HTH tetR-type" evidence="5">
    <location>
        <begin position="16"/>
        <end position="76"/>
    </location>
</feature>
<dbReference type="PANTHER" id="PTHR30055:SF146">
    <property type="entry name" value="HTH-TYPE TRANSCRIPTIONAL DUAL REGULATOR CECR"/>
    <property type="match status" value="1"/>
</dbReference>
<dbReference type="InterPro" id="IPR036271">
    <property type="entry name" value="Tet_transcr_reg_TetR-rel_C_sf"/>
</dbReference>
<dbReference type="Proteomes" id="UP000199603">
    <property type="component" value="Unassembled WGS sequence"/>
</dbReference>
<dbReference type="GO" id="GO:0000976">
    <property type="term" value="F:transcription cis-regulatory region binding"/>
    <property type="evidence" value="ECO:0007669"/>
    <property type="project" value="TreeGrafter"/>
</dbReference>
<dbReference type="Pfam" id="PF00440">
    <property type="entry name" value="TetR_N"/>
    <property type="match status" value="1"/>
</dbReference>
<evidence type="ECO:0000256" key="3">
    <source>
        <dbReference type="ARBA" id="ARBA00023163"/>
    </source>
</evidence>
<reference evidence="6 7" key="1">
    <citation type="submission" date="2016-10" db="EMBL/GenBank/DDBJ databases">
        <authorList>
            <person name="de Groot N.N."/>
        </authorList>
    </citation>
    <scope>NUCLEOTIDE SEQUENCE [LARGE SCALE GENOMIC DNA]</scope>
    <source>
        <strain evidence="6 7">DSM 16957</strain>
    </source>
</reference>
<gene>
    <name evidence="6" type="ORF">SAMN04488509_105112</name>
</gene>
<dbReference type="InterPro" id="IPR009057">
    <property type="entry name" value="Homeodomain-like_sf"/>
</dbReference>
<dbReference type="OrthoDB" id="8535430at2"/>
<dbReference type="STRING" id="265719.SAMN04488509_105112"/>
<keyword evidence="7" id="KW-1185">Reference proteome</keyword>
<organism evidence="6 7">
    <name type="scientific">Aquimonas voraii</name>
    <dbReference type="NCBI Taxonomy" id="265719"/>
    <lineage>
        <taxon>Bacteria</taxon>
        <taxon>Pseudomonadati</taxon>
        <taxon>Pseudomonadota</taxon>
        <taxon>Gammaproteobacteria</taxon>
        <taxon>Lysobacterales</taxon>
        <taxon>Lysobacteraceae</taxon>
        <taxon>Aquimonas</taxon>
    </lineage>
</organism>
<dbReference type="SUPFAM" id="SSF48498">
    <property type="entry name" value="Tetracyclin repressor-like, C-terminal domain"/>
    <property type="match status" value="1"/>
</dbReference>
<accession>A0A1G6WQ59</accession>
<dbReference type="GO" id="GO:0003700">
    <property type="term" value="F:DNA-binding transcription factor activity"/>
    <property type="evidence" value="ECO:0007669"/>
    <property type="project" value="TreeGrafter"/>
</dbReference>
<evidence type="ECO:0000313" key="7">
    <source>
        <dbReference type="Proteomes" id="UP000199603"/>
    </source>
</evidence>
<evidence type="ECO:0000256" key="2">
    <source>
        <dbReference type="ARBA" id="ARBA00023125"/>
    </source>
</evidence>
<evidence type="ECO:0000256" key="4">
    <source>
        <dbReference type="PROSITE-ProRule" id="PRU00335"/>
    </source>
</evidence>
<dbReference type="Gene3D" id="1.10.10.60">
    <property type="entry name" value="Homeodomain-like"/>
    <property type="match status" value="1"/>
</dbReference>
<evidence type="ECO:0000259" key="5">
    <source>
        <dbReference type="PROSITE" id="PS50977"/>
    </source>
</evidence>
<sequence length="213" mass="23273">MQVQRSAKGPGRPKDPEKRAAILDAAKRLFPLRGFDGVSMDAIAAEAGVSKLTVYSHFSDKDTLFAETVKAKCEEQLPESVFRAEPGRGPMREQLRAIATGFHSLILSPESVSFYRMMAAQGESNGKLAELFYAAGPRRILDAFEAFLTAATRAGSLDVPDPRRAAGHFFCLIKGEAHMRQLIGCPLCGSECEGPEHIESVLELFLRAYSPRA</sequence>
<dbReference type="InterPro" id="IPR039536">
    <property type="entry name" value="TetR_C_Proteobacteria"/>
</dbReference>
<dbReference type="EMBL" id="FNAG01000005">
    <property type="protein sequence ID" value="SDD67951.1"/>
    <property type="molecule type" value="Genomic_DNA"/>
</dbReference>
<proteinExistence type="predicted"/>
<name>A0A1G6WQ59_9GAMM</name>
<dbReference type="FunFam" id="1.10.10.60:FF:000141">
    <property type="entry name" value="TetR family transcriptional regulator"/>
    <property type="match status" value="1"/>
</dbReference>
<dbReference type="RefSeq" id="WP_091242304.1">
    <property type="nucleotide sequence ID" value="NZ_FNAG01000005.1"/>
</dbReference>
<keyword evidence="3" id="KW-0804">Transcription</keyword>
<dbReference type="SUPFAM" id="SSF46689">
    <property type="entry name" value="Homeodomain-like"/>
    <property type="match status" value="1"/>
</dbReference>
<dbReference type="AlphaFoldDB" id="A0A1G6WQ59"/>
<dbReference type="Gene3D" id="1.10.357.10">
    <property type="entry name" value="Tetracycline Repressor, domain 2"/>
    <property type="match status" value="1"/>
</dbReference>
<protein>
    <submittedName>
        <fullName evidence="6">Transcriptional regulator, TetR family</fullName>
    </submittedName>
</protein>
<dbReference type="Pfam" id="PF14246">
    <property type="entry name" value="TetR_C_7"/>
    <property type="match status" value="1"/>
</dbReference>